<protein>
    <recommendedName>
        <fullName evidence="3">MmcQ-like protein</fullName>
    </recommendedName>
</protein>
<evidence type="ECO:0008006" key="3">
    <source>
        <dbReference type="Google" id="ProtNLM"/>
    </source>
</evidence>
<dbReference type="PANTHER" id="PTHR35145:SF1">
    <property type="entry name" value="CYTOPLASMIC PROTEIN"/>
    <property type="match status" value="1"/>
</dbReference>
<dbReference type="Proteomes" id="UP000051655">
    <property type="component" value="Unassembled WGS sequence"/>
</dbReference>
<organism evidence="1 2">
    <name type="scientific">Weissella kandleri</name>
    <dbReference type="NCBI Taxonomy" id="1616"/>
    <lineage>
        <taxon>Bacteria</taxon>
        <taxon>Bacillati</taxon>
        <taxon>Bacillota</taxon>
        <taxon>Bacilli</taxon>
        <taxon>Lactobacillales</taxon>
        <taxon>Lactobacillaceae</taxon>
        <taxon>Weissella</taxon>
    </lineage>
</organism>
<sequence length="114" mass="13075">MQLKELQKIVEKTVDANLVHPFNGGKMKLKIEYHVYKDRKNNKIVAMVFEKDGCLLINLKLTPEHVDEMVQVSGVERGYHMNKKHWITVDVNQTDVTKSELIKMLQESAAIIAG</sequence>
<dbReference type="AlphaFoldDB" id="A0A0R2JL22"/>
<dbReference type="EMBL" id="JQBP01000002">
    <property type="protein sequence ID" value="KRN75468.1"/>
    <property type="molecule type" value="Genomic_DNA"/>
</dbReference>
<evidence type="ECO:0000313" key="1">
    <source>
        <dbReference type="EMBL" id="KRN75468.1"/>
    </source>
</evidence>
<dbReference type="PANTHER" id="PTHR35145">
    <property type="entry name" value="CYTOPLASMIC PROTEIN-RELATED"/>
    <property type="match status" value="1"/>
</dbReference>
<gene>
    <name evidence="1" type="ORF">IV73_GL000637</name>
</gene>
<accession>A0A0R2JL22</accession>
<dbReference type="PATRIC" id="fig|1616.3.peg.655"/>
<dbReference type="RefSeq" id="WP_057754653.1">
    <property type="nucleotide sequence ID" value="NZ_JQBP01000002.1"/>
</dbReference>
<dbReference type="InterPro" id="IPR007351">
    <property type="entry name" value="YjbR"/>
</dbReference>
<name>A0A0R2JL22_9LACO</name>
<dbReference type="SUPFAM" id="SSF142906">
    <property type="entry name" value="YjbR-like"/>
    <property type="match status" value="1"/>
</dbReference>
<evidence type="ECO:0000313" key="2">
    <source>
        <dbReference type="Proteomes" id="UP000051655"/>
    </source>
</evidence>
<dbReference type="OrthoDB" id="9789813at2"/>
<dbReference type="InterPro" id="IPR038056">
    <property type="entry name" value="YjbR-like_sf"/>
</dbReference>
<proteinExistence type="predicted"/>
<comment type="caution">
    <text evidence="1">The sequence shown here is derived from an EMBL/GenBank/DDBJ whole genome shotgun (WGS) entry which is preliminary data.</text>
</comment>
<dbReference type="Pfam" id="PF04237">
    <property type="entry name" value="YjbR"/>
    <property type="match status" value="1"/>
</dbReference>
<keyword evidence="2" id="KW-1185">Reference proteome</keyword>
<dbReference type="Gene3D" id="3.90.1150.30">
    <property type="match status" value="1"/>
</dbReference>
<dbReference type="InterPro" id="IPR058532">
    <property type="entry name" value="YjbR/MT2646/Rv2570-like"/>
</dbReference>
<dbReference type="STRING" id="1616.IV73_GL000637"/>
<reference evidence="1 2" key="1">
    <citation type="journal article" date="2015" name="Genome Announc.">
        <title>Expanding the biotechnology potential of lactobacilli through comparative genomics of 213 strains and associated genera.</title>
        <authorList>
            <person name="Sun Z."/>
            <person name="Harris H.M."/>
            <person name="McCann A."/>
            <person name="Guo C."/>
            <person name="Argimon S."/>
            <person name="Zhang W."/>
            <person name="Yang X."/>
            <person name="Jeffery I.B."/>
            <person name="Cooney J.C."/>
            <person name="Kagawa T.F."/>
            <person name="Liu W."/>
            <person name="Song Y."/>
            <person name="Salvetti E."/>
            <person name="Wrobel A."/>
            <person name="Rasinkangas P."/>
            <person name="Parkhill J."/>
            <person name="Rea M.C."/>
            <person name="O'Sullivan O."/>
            <person name="Ritari J."/>
            <person name="Douillard F.P."/>
            <person name="Paul Ross R."/>
            <person name="Yang R."/>
            <person name="Briner A.E."/>
            <person name="Felis G.E."/>
            <person name="de Vos W.M."/>
            <person name="Barrangou R."/>
            <person name="Klaenhammer T.R."/>
            <person name="Caufield P.W."/>
            <person name="Cui Y."/>
            <person name="Zhang H."/>
            <person name="O'Toole P.W."/>
        </authorList>
    </citation>
    <scope>NUCLEOTIDE SEQUENCE [LARGE SCALE GENOMIC DNA]</scope>
    <source>
        <strain evidence="1 2">DSM 20593</strain>
    </source>
</reference>